<evidence type="ECO:0000256" key="5">
    <source>
        <dbReference type="ARBA" id="ARBA00022777"/>
    </source>
</evidence>
<keyword evidence="9" id="KW-1133">Transmembrane helix</keyword>
<keyword evidence="9" id="KW-0472">Membrane</keyword>
<dbReference type="InterPro" id="IPR000719">
    <property type="entry name" value="Prot_kinase_dom"/>
</dbReference>
<evidence type="ECO:0000259" key="10">
    <source>
        <dbReference type="PROSITE" id="PS50011"/>
    </source>
</evidence>
<dbReference type="EMBL" id="BAAANN010000026">
    <property type="protein sequence ID" value="GAA1975363.1"/>
    <property type="molecule type" value="Genomic_DNA"/>
</dbReference>
<evidence type="ECO:0000256" key="3">
    <source>
        <dbReference type="ARBA" id="ARBA00022679"/>
    </source>
</evidence>
<keyword evidence="4 7" id="KW-0547">Nucleotide-binding</keyword>
<dbReference type="PROSITE" id="PS50011">
    <property type="entry name" value="PROTEIN_KINASE_DOM"/>
    <property type="match status" value="1"/>
</dbReference>
<keyword evidence="9" id="KW-0812">Transmembrane</keyword>
<dbReference type="InterPro" id="IPR008271">
    <property type="entry name" value="Ser/Thr_kinase_AS"/>
</dbReference>
<dbReference type="Gene3D" id="1.10.510.10">
    <property type="entry name" value="Transferase(Phosphotransferase) domain 1"/>
    <property type="match status" value="1"/>
</dbReference>
<dbReference type="GO" id="GO:0016301">
    <property type="term" value="F:kinase activity"/>
    <property type="evidence" value="ECO:0007669"/>
    <property type="project" value="UniProtKB-KW"/>
</dbReference>
<dbReference type="SMART" id="SM00220">
    <property type="entry name" value="S_TKc"/>
    <property type="match status" value="1"/>
</dbReference>
<feature type="domain" description="Protein kinase" evidence="10">
    <location>
        <begin position="15"/>
        <end position="273"/>
    </location>
</feature>
<dbReference type="PROSITE" id="PS00108">
    <property type="entry name" value="PROTEIN_KINASE_ST"/>
    <property type="match status" value="1"/>
</dbReference>
<dbReference type="PANTHER" id="PTHR43289:SF6">
    <property type="entry name" value="SERINE_THREONINE-PROTEIN KINASE NEKL-3"/>
    <property type="match status" value="1"/>
</dbReference>
<protein>
    <recommendedName>
        <fullName evidence="1">non-specific serine/threonine protein kinase</fullName>
        <ecNumber evidence="1">2.7.11.1</ecNumber>
    </recommendedName>
</protein>
<accession>A0ABN2RVL5</accession>
<evidence type="ECO:0000256" key="2">
    <source>
        <dbReference type="ARBA" id="ARBA00022527"/>
    </source>
</evidence>
<evidence type="ECO:0000256" key="1">
    <source>
        <dbReference type="ARBA" id="ARBA00012513"/>
    </source>
</evidence>
<dbReference type="InterPro" id="IPR017441">
    <property type="entry name" value="Protein_kinase_ATP_BS"/>
</dbReference>
<keyword evidence="2" id="KW-0723">Serine/threonine-protein kinase</keyword>
<organism evidence="11 12">
    <name type="scientific">Amycolatopsis minnesotensis</name>
    <dbReference type="NCBI Taxonomy" id="337894"/>
    <lineage>
        <taxon>Bacteria</taxon>
        <taxon>Bacillati</taxon>
        <taxon>Actinomycetota</taxon>
        <taxon>Actinomycetes</taxon>
        <taxon>Pseudonocardiales</taxon>
        <taxon>Pseudonocardiaceae</taxon>
        <taxon>Amycolatopsis</taxon>
    </lineage>
</organism>
<evidence type="ECO:0000256" key="7">
    <source>
        <dbReference type="PROSITE-ProRule" id="PRU10141"/>
    </source>
</evidence>
<name>A0ABN2RVL5_9PSEU</name>
<proteinExistence type="predicted"/>
<feature type="region of interest" description="Disordered" evidence="8">
    <location>
        <begin position="288"/>
        <end position="335"/>
    </location>
</feature>
<dbReference type="PANTHER" id="PTHR43289">
    <property type="entry name" value="MITOGEN-ACTIVATED PROTEIN KINASE KINASE KINASE 20-RELATED"/>
    <property type="match status" value="1"/>
</dbReference>
<dbReference type="Pfam" id="PF00069">
    <property type="entry name" value="Pkinase"/>
    <property type="match status" value="1"/>
</dbReference>
<dbReference type="CDD" id="cd14014">
    <property type="entry name" value="STKc_PknB_like"/>
    <property type="match status" value="1"/>
</dbReference>
<dbReference type="RefSeq" id="WP_344425855.1">
    <property type="nucleotide sequence ID" value="NZ_BAAANN010000026.1"/>
</dbReference>
<sequence length="577" mass="61271">MSTPDEEPRIVAGRYRLRSVLGSGAMGTVWAAYDEFLQRMVAVKEVRLPPGVAASQADELRERTLREARAIAVLSHPNVIILHDVAREDGDPFVVMELLPSHSLAELLRDHGPLDVEQAAAMADAVAAALEAAHAAGITHRDVKPGNVLISNDGRIKLTDFGIARNVSEATMTRTGMMLGSPAYIAPEVASGRAVTPSADLWGLGATLFAAVEGSPPYDADGDPLETVGKVVHGEVPKPSPGPLSKIIEGLMAKEPRDRISLAEARHRLYPLYTKAAHALFPPELFASPAGQKASDRPDVTDTQVIPAPKAPSPAASSNGGAEKSTELAADPGPLPFMTADRPTVVPQPIQQAQPRRPLASVAITVTAVVLFLVATAGGFVAARTIGGEQISPPPKVDTTLPVAAPPVQLEQRKGETTTLRGQKGSEFTVLLPREWAQFTTQQEGDGLPPSSLIQFVSPRGDQVFSAERFPDYFPKGSIERYLKVLPSNKDFKLVNPPEPLSGQEGLAFTYRTVEWGSGGRGAKPTGQASIGRTTFAQAFRHGTSLWVVSVTVPTTQEAPDGADLSARILPSFTIAD</sequence>
<evidence type="ECO:0000313" key="11">
    <source>
        <dbReference type="EMBL" id="GAA1975363.1"/>
    </source>
</evidence>
<keyword evidence="12" id="KW-1185">Reference proteome</keyword>
<evidence type="ECO:0000313" key="12">
    <source>
        <dbReference type="Proteomes" id="UP001501116"/>
    </source>
</evidence>
<dbReference type="Proteomes" id="UP001501116">
    <property type="component" value="Unassembled WGS sequence"/>
</dbReference>
<dbReference type="EC" id="2.7.11.1" evidence="1"/>
<evidence type="ECO:0000256" key="9">
    <source>
        <dbReference type="SAM" id="Phobius"/>
    </source>
</evidence>
<reference evidence="11 12" key="1">
    <citation type="journal article" date="2019" name="Int. J. Syst. Evol. Microbiol.">
        <title>The Global Catalogue of Microorganisms (GCM) 10K type strain sequencing project: providing services to taxonomists for standard genome sequencing and annotation.</title>
        <authorList>
            <consortium name="The Broad Institute Genomics Platform"/>
            <consortium name="The Broad Institute Genome Sequencing Center for Infectious Disease"/>
            <person name="Wu L."/>
            <person name="Ma J."/>
        </authorList>
    </citation>
    <scope>NUCLEOTIDE SEQUENCE [LARGE SCALE GENOMIC DNA]</scope>
    <source>
        <strain evidence="11 12">JCM 14545</strain>
    </source>
</reference>
<gene>
    <name evidence="11" type="ORF">GCM10009754_58420</name>
</gene>
<keyword evidence="5 11" id="KW-0418">Kinase</keyword>
<feature type="transmembrane region" description="Helical" evidence="9">
    <location>
        <begin position="359"/>
        <end position="383"/>
    </location>
</feature>
<dbReference type="InterPro" id="IPR011009">
    <property type="entry name" value="Kinase-like_dom_sf"/>
</dbReference>
<dbReference type="SUPFAM" id="SSF56112">
    <property type="entry name" value="Protein kinase-like (PK-like)"/>
    <property type="match status" value="1"/>
</dbReference>
<dbReference type="Gene3D" id="3.30.200.20">
    <property type="entry name" value="Phosphorylase Kinase, domain 1"/>
    <property type="match status" value="1"/>
</dbReference>
<feature type="binding site" evidence="7">
    <location>
        <position position="44"/>
    </location>
    <ligand>
        <name>ATP</name>
        <dbReference type="ChEBI" id="CHEBI:30616"/>
    </ligand>
</feature>
<dbReference type="PROSITE" id="PS00107">
    <property type="entry name" value="PROTEIN_KINASE_ATP"/>
    <property type="match status" value="1"/>
</dbReference>
<evidence type="ECO:0000256" key="4">
    <source>
        <dbReference type="ARBA" id="ARBA00022741"/>
    </source>
</evidence>
<keyword evidence="6 7" id="KW-0067">ATP-binding</keyword>
<comment type="caution">
    <text evidence="11">The sequence shown here is derived from an EMBL/GenBank/DDBJ whole genome shotgun (WGS) entry which is preliminary data.</text>
</comment>
<keyword evidence="3" id="KW-0808">Transferase</keyword>
<evidence type="ECO:0000256" key="6">
    <source>
        <dbReference type="ARBA" id="ARBA00022840"/>
    </source>
</evidence>
<evidence type="ECO:0000256" key="8">
    <source>
        <dbReference type="SAM" id="MobiDB-lite"/>
    </source>
</evidence>